<evidence type="ECO:0000313" key="2">
    <source>
        <dbReference type="EMBL" id="TJZ59097.1"/>
    </source>
</evidence>
<evidence type="ECO:0000256" key="1">
    <source>
        <dbReference type="SAM" id="MobiDB-lite"/>
    </source>
</evidence>
<dbReference type="AlphaFoldDB" id="A0A4U0NWE8"/>
<comment type="caution">
    <text evidence="2">The sequence shown here is derived from an EMBL/GenBank/DDBJ whole genome shotgun (WGS) entry which is preliminary data.</text>
</comment>
<dbReference type="OrthoDB" id="4302289at2"/>
<accession>A0A4U0NWE8</accession>
<reference evidence="2 3" key="1">
    <citation type="submission" date="2019-04" db="EMBL/GenBank/DDBJ databases">
        <title>Streptomyces piniterrae sp. nov., a heliquinomycin-producing actinomycete isolated from rhizosphere soil of Pinus yunnanensis.</title>
        <authorList>
            <person name="Zhuang X."/>
            <person name="Zhao J."/>
        </authorList>
    </citation>
    <scope>NUCLEOTIDE SEQUENCE [LARGE SCALE GENOMIC DNA]</scope>
    <source>
        <strain evidence="3">jys28</strain>
    </source>
</reference>
<feature type="region of interest" description="Disordered" evidence="1">
    <location>
        <begin position="1"/>
        <end position="36"/>
    </location>
</feature>
<gene>
    <name evidence="2" type="ORF">FCH28_02890</name>
</gene>
<dbReference type="RefSeq" id="WP_136738049.1">
    <property type="nucleotide sequence ID" value="NZ_SUMB01000001.1"/>
</dbReference>
<evidence type="ECO:0000313" key="3">
    <source>
        <dbReference type="Proteomes" id="UP000308697"/>
    </source>
</evidence>
<dbReference type="Proteomes" id="UP000308697">
    <property type="component" value="Unassembled WGS sequence"/>
</dbReference>
<sequence>MTSDNNSPTDPQAAPTNAEEALESVRRQYGQPRSFDGSLAPLHVQEFDLGYLVYATFAKPVDQNGRPVPAQPGGSNFVVAKDTGKISTVPNYPPEQSIALYRKQREKTNTSEG</sequence>
<organism evidence="2 3">
    <name type="scientific">Streptomyces piniterrae</name>
    <dbReference type="NCBI Taxonomy" id="2571125"/>
    <lineage>
        <taxon>Bacteria</taxon>
        <taxon>Bacillati</taxon>
        <taxon>Actinomycetota</taxon>
        <taxon>Actinomycetes</taxon>
        <taxon>Kitasatosporales</taxon>
        <taxon>Streptomycetaceae</taxon>
        <taxon>Streptomyces</taxon>
    </lineage>
</organism>
<keyword evidence="3" id="KW-1185">Reference proteome</keyword>
<feature type="compositionally biased region" description="Polar residues" evidence="1">
    <location>
        <begin position="1"/>
        <end position="10"/>
    </location>
</feature>
<name>A0A4U0NWE8_9ACTN</name>
<proteinExistence type="predicted"/>
<dbReference type="EMBL" id="SUMB01000001">
    <property type="protein sequence ID" value="TJZ59097.1"/>
    <property type="molecule type" value="Genomic_DNA"/>
</dbReference>
<protein>
    <submittedName>
        <fullName evidence="2">Uncharacterized protein</fullName>
    </submittedName>
</protein>